<evidence type="ECO:0008006" key="16">
    <source>
        <dbReference type="Google" id="ProtNLM"/>
    </source>
</evidence>
<dbReference type="PANTHER" id="PTHR45745">
    <property type="entry name" value="PHOSPHOMANNOMUTASE 45A"/>
    <property type="match status" value="1"/>
</dbReference>
<dbReference type="RefSeq" id="XP_003391495.3">
    <property type="nucleotide sequence ID" value="XM_003391447.3"/>
</dbReference>
<evidence type="ECO:0000313" key="15">
    <source>
        <dbReference type="Proteomes" id="UP000007879"/>
    </source>
</evidence>
<dbReference type="SUPFAM" id="SSF53738">
    <property type="entry name" value="Phosphoglucomutase, first 3 domains"/>
    <property type="match status" value="2"/>
</dbReference>
<sequence>MEALPEELREKAQEWLTLDKNHDTRSEIESLIEARKVTELTARLASRMTFGTAGLRSKMGAGFSRMNDLTVIQTTQGLCKYLELQFGKEVCQERGVVIGYDARHNSHRFSRYVANVFVNEGIKVYLFSRETPTPFTPFALRRYSCVAGVMVTASHNPKQDNGYKVYWTNGAQIIPPHDKGISQCIDDNLTPWPTSWEISNIARNPLITDPYPDVKDGYFSAIQKYCYQKQENPASPVTCVYTAMHGVGYPFVKMAFEAFRLPEIIPVEEQVKPDPEFPTVAYPNPEEGKSALDLSISTAEAHGHSVIIANDPDADRLALAEKQPGNTNEGGRGNWRVFTGNEIGSMLGWWAMENFKKNNKNFDGKSSKIY</sequence>
<dbReference type="GO" id="GO:0006006">
    <property type="term" value="P:glucose metabolic process"/>
    <property type="evidence" value="ECO:0007669"/>
    <property type="project" value="UniProtKB-KW"/>
</dbReference>
<keyword evidence="8 11" id="KW-0460">Magnesium</keyword>
<dbReference type="GO" id="GO:0006166">
    <property type="term" value="P:purine ribonucleoside salvage"/>
    <property type="evidence" value="ECO:0007669"/>
    <property type="project" value="TreeGrafter"/>
</dbReference>
<evidence type="ECO:0000313" key="14">
    <source>
        <dbReference type="EnsemblMetazoa" id="XP_003391495.3"/>
    </source>
</evidence>
<reference evidence="14" key="2">
    <citation type="submission" date="2024-06" db="UniProtKB">
        <authorList>
            <consortium name="EnsemblMetazoa"/>
        </authorList>
    </citation>
    <scope>IDENTIFICATION</scope>
</reference>
<dbReference type="GO" id="GO:0000287">
    <property type="term" value="F:magnesium ion binding"/>
    <property type="evidence" value="ECO:0007669"/>
    <property type="project" value="InterPro"/>
</dbReference>
<feature type="domain" description="Alpha-D-phosphohexomutase alpha/beta/alpha" evidence="12">
    <location>
        <begin position="48"/>
        <end position="188"/>
    </location>
</feature>
<dbReference type="InterPro" id="IPR016066">
    <property type="entry name" value="A-D-PHexomutase_CS"/>
</dbReference>
<keyword evidence="7 11" id="KW-0479">Metal-binding</keyword>
<organism evidence="14 15">
    <name type="scientific">Amphimedon queenslandica</name>
    <name type="common">Sponge</name>
    <dbReference type="NCBI Taxonomy" id="400682"/>
    <lineage>
        <taxon>Eukaryota</taxon>
        <taxon>Metazoa</taxon>
        <taxon>Porifera</taxon>
        <taxon>Demospongiae</taxon>
        <taxon>Heteroscleromorpha</taxon>
        <taxon>Haplosclerida</taxon>
        <taxon>Niphatidae</taxon>
        <taxon>Amphimedon</taxon>
    </lineage>
</organism>
<evidence type="ECO:0000256" key="1">
    <source>
        <dbReference type="ARBA" id="ARBA00001946"/>
    </source>
</evidence>
<dbReference type="GeneID" id="100639257"/>
<protein>
    <recommendedName>
        <fullName evidence="16">Alpha-D-phosphohexomutase alpha/beta/alpha domain-containing protein</fullName>
    </recommendedName>
</protein>
<evidence type="ECO:0000256" key="10">
    <source>
        <dbReference type="ARBA" id="ARBA00023277"/>
    </source>
</evidence>
<dbReference type="GO" id="GO:0005634">
    <property type="term" value="C:nucleus"/>
    <property type="evidence" value="ECO:0007669"/>
    <property type="project" value="TreeGrafter"/>
</dbReference>
<evidence type="ECO:0000256" key="2">
    <source>
        <dbReference type="ARBA" id="ARBA00004496"/>
    </source>
</evidence>
<dbReference type="KEGG" id="aqu:100639257"/>
<dbReference type="PRINTS" id="PR00509">
    <property type="entry name" value="PGMPMM"/>
</dbReference>
<evidence type="ECO:0000256" key="4">
    <source>
        <dbReference type="ARBA" id="ARBA00022490"/>
    </source>
</evidence>
<dbReference type="CDD" id="cd05799">
    <property type="entry name" value="PGM2"/>
    <property type="match status" value="1"/>
</dbReference>
<keyword evidence="6" id="KW-0597">Phosphoprotein</keyword>
<evidence type="ECO:0000259" key="12">
    <source>
        <dbReference type="Pfam" id="PF02878"/>
    </source>
</evidence>
<evidence type="ECO:0000259" key="13">
    <source>
        <dbReference type="Pfam" id="PF02879"/>
    </source>
</evidence>
<dbReference type="Gene3D" id="3.40.120.10">
    <property type="entry name" value="Alpha-D-Glucose-1,6-Bisphosphate, subunit A, domain 3"/>
    <property type="match status" value="2"/>
</dbReference>
<dbReference type="AlphaFoldDB" id="A0AAN0IJJ0"/>
<dbReference type="InterPro" id="IPR005844">
    <property type="entry name" value="A-D-PHexomutase_a/b/a-I"/>
</dbReference>
<dbReference type="GO" id="GO:0005737">
    <property type="term" value="C:cytoplasm"/>
    <property type="evidence" value="ECO:0007669"/>
    <property type="project" value="UniProtKB-SubCell"/>
</dbReference>
<dbReference type="InterPro" id="IPR005845">
    <property type="entry name" value="A-D-PHexomutase_a/b/a-II"/>
</dbReference>
<evidence type="ECO:0000256" key="6">
    <source>
        <dbReference type="ARBA" id="ARBA00022553"/>
    </source>
</evidence>
<dbReference type="InterPro" id="IPR005841">
    <property type="entry name" value="Alpha-D-phosphohexomutase_SF"/>
</dbReference>
<accession>A0AAN0IJJ0</accession>
<evidence type="ECO:0000256" key="9">
    <source>
        <dbReference type="ARBA" id="ARBA00023235"/>
    </source>
</evidence>
<dbReference type="InterPro" id="IPR016055">
    <property type="entry name" value="A-D-PHexomutase_a/b/a-I/II/III"/>
</dbReference>
<dbReference type="PANTHER" id="PTHR45745:SF1">
    <property type="entry name" value="PHOSPHOGLUCOMUTASE 2B-RELATED"/>
    <property type="match status" value="1"/>
</dbReference>
<evidence type="ECO:0000256" key="11">
    <source>
        <dbReference type="RuleBase" id="RU004326"/>
    </source>
</evidence>
<dbReference type="Pfam" id="PF02879">
    <property type="entry name" value="PGM_PMM_II"/>
    <property type="match status" value="1"/>
</dbReference>
<keyword evidence="5" id="KW-0313">Glucose metabolism</keyword>
<feature type="domain" description="Alpha-D-phosphohexomutase alpha/beta/alpha" evidence="13">
    <location>
        <begin position="218"/>
        <end position="322"/>
    </location>
</feature>
<keyword evidence="15" id="KW-1185">Reference proteome</keyword>
<keyword evidence="4" id="KW-0963">Cytoplasm</keyword>
<dbReference type="FunFam" id="3.40.120.10:FF:000035">
    <property type="entry name" value="Pgm3p"/>
    <property type="match status" value="1"/>
</dbReference>
<evidence type="ECO:0000256" key="3">
    <source>
        <dbReference type="ARBA" id="ARBA00010231"/>
    </source>
</evidence>
<evidence type="ECO:0000256" key="7">
    <source>
        <dbReference type="ARBA" id="ARBA00022723"/>
    </source>
</evidence>
<dbReference type="GO" id="GO:0008973">
    <property type="term" value="F:phosphopentomutase activity"/>
    <property type="evidence" value="ECO:0007669"/>
    <property type="project" value="TreeGrafter"/>
</dbReference>
<comment type="similarity">
    <text evidence="3 11">Belongs to the phosphohexose mutase family.</text>
</comment>
<keyword evidence="9" id="KW-0413">Isomerase</keyword>
<keyword evidence="10" id="KW-0119">Carbohydrate metabolism</keyword>
<reference evidence="15" key="1">
    <citation type="journal article" date="2010" name="Nature">
        <title>The Amphimedon queenslandica genome and the evolution of animal complexity.</title>
        <authorList>
            <person name="Srivastava M."/>
            <person name="Simakov O."/>
            <person name="Chapman J."/>
            <person name="Fahey B."/>
            <person name="Gauthier M.E."/>
            <person name="Mitros T."/>
            <person name="Richards G.S."/>
            <person name="Conaco C."/>
            <person name="Dacre M."/>
            <person name="Hellsten U."/>
            <person name="Larroux C."/>
            <person name="Putnam N.H."/>
            <person name="Stanke M."/>
            <person name="Adamska M."/>
            <person name="Darling A."/>
            <person name="Degnan S.M."/>
            <person name="Oakley T.H."/>
            <person name="Plachetzki D.C."/>
            <person name="Zhai Y."/>
            <person name="Adamski M."/>
            <person name="Calcino A."/>
            <person name="Cummins S.F."/>
            <person name="Goodstein D.M."/>
            <person name="Harris C."/>
            <person name="Jackson D.J."/>
            <person name="Leys S.P."/>
            <person name="Shu S."/>
            <person name="Woodcroft B.J."/>
            <person name="Vervoort M."/>
            <person name="Kosik K.S."/>
            <person name="Manning G."/>
            <person name="Degnan B.M."/>
            <person name="Rokhsar D.S."/>
        </authorList>
    </citation>
    <scope>NUCLEOTIDE SEQUENCE [LARGE SCALE GENOMIC DNA]</scope>
</reference>
<comment type="cofactor">
    <cofactor evidence="1">
        <name>Mg(2+)</name>
        <dbReference type="ChEBI" id="CHEBI:18420"/>
    </cofactor>
</comment>
<dbReference type="PROSITE" id="PS00710">
    <property type="entry name" value="PGM_PMM"/>
    <property type="match status" value="1"/>
</dbReference>
<dbReference type="Proteomes" id="UP000007879">
    <property type="component" value="Unassembled WGS sequence"/>
</dbReference>
<evidence type="ECO:0000256" key="5">
    <source>
        <dbReference type="ARBA" id="ARBA00022526"/>
    </source>
</evidence>
<proteinExistence type="inferred from homology"/>
<evidence type="ECO:0000256" key="8">
    <source>
        <dbReference type="ARBA" id="ARBA00022842"/>
    </source>
</evidence>
<comment type="subcellular location">
    <subcellularLocation>
        <location evidence="2">Cytoplasm</location>
    </subcellularLocation>
</comment>
<dbReference type="EnsemblMetazoa" id="XM_003391447.3">
    <property type="protein sequence ID" value="XP_003391495.3"/>
    <property type="gene ID" value="LOC100639257"/>
</dbReference>
<dbReference type="Pfam" id="PF02878">
    <property type="entry name" value="PGM_PMM_I"/>
    <property type="match status" value="1"/>
</dbReference>
<name>A0AAN0IJJ0_AMPQE</name>